<dbReference type="InterPro" id="IPR001911">
    <property type="entry name" value="Ribosomal_bS21"/>
</dbReference>
<dbReference type="Pfam" id="PF01165">
    <property type="entry name" value="Ribosomal_S21"/>
    <property type="match status" value="1"/>
</dbReference>
<organism evidence="5 6">
    <name type="scientific">Kwoniella dendrophila CBS 6074</name>
    <dbReference type="NCBI Taxonomy" id="1295534"/>
    <lineage>
        <taxon>Eukaryota</taxon>
        <taxon>Fungi</taxon>
        <taxon>Dikarya</taxon>
        <taxon>Basidiomycota</taxon>
        <taxon>Agaricomycotina</taxon>
        <taxon>Tremellomycetes</taxon>
        <taxon>Tremellales</taxon>
        <taxon>Cryptococcaceae</taxon>
        <taxon>Kwoniella</taxon>
    </lineage>
</organism>
<dbReference type="GO" id="GO:0005840">
    <property type="term" value="C:ribosome"/>
    <property type="evidence" value="ECO:0007669"/>
    <property type="project" value="UniProtKB-KW"/>
</dbReference>
<proteinExistence type="inferred from homology"/>
<dbReference type="PANTHER" id="PTHR41237">
    <property type="entry name" value="37S RIBOSOMAL PROTEIN MRP21, MITOCHONDRIAL"/>
    <property type="match status" value="1"/>
</dbReference>
<name>A0AAX4JYT5_9TREE</name>
<keyword evidence="2 5" id="KW-0689">Ribosomal protein</keyword>
<feature type="region of interest" description="Disordered" evidence="4">
    <location>
        <begin position="91"/>
        <end position="116"/>
    </location>
</feature>
<dbReference type="RefSeq" id="XP_066077190.1">
    <property type="nucleotide sequence ID" value="XM_066221093.1"/>
</dbReference>
<dbReference type="AlphaFoldDB" id="A0AAX4JYT5"/>
<evidence type="ECO:0000313" key="6">
    <source>
        <dbReference type="Proteomes" id="UP001355207"/>
    </source>
</evidence>
<evidence type="ECO:0000256" key="1">
    <source>
        <dbReference type="ARBA" id="ARBA00006640"/>
    </source>
</evidence>
<dbReference type="Proteomes" id="UP001355207">
    <property type="component" value="Chromosome 7"/>
</dbReference>
<sequence>MAFLFRTTLRATASSSKSVLPSFININTSIRLNSTLPNTSESSSSSPSSSSNAPSTPPTSGQLFSNLSGTTGKRDLREGFSKLRFDPLINSSSLSQDNDEGDKIYGSNSNNNSSERENWWIKASRTSQDLGGYPTNQSTGRSILVTKNGEFLTAYKRLQGLLRQSNLKKELRLQEFHEKPSVKKRRLLSERHRRRFKEMVRAKVQQVVSMRNRG</sequence>
<accession>A0AAX4JYT5</accession>
<comment type="similarity">
    <text evidence="1">Belongs to the bacterial ribosomal protein bS21 family.</text>
</comment>
<dbReference type="InterPro" id="IPR052837">
    <property type="entry name" value="Mitoribosomal_bS21"/>
</dbReference>
<evidence type="ECO:0000256" key="2">
    <source>
        <dbReference type="ARBA" id="ARBA00022980"/>
    </source>
</evidence>
<feature type="compositionally biased region" description="Polar residues" evidence="4">
    <location>
        <begin position="61"/>
        <end position="71"/>
    </location>
</feature>
<gene>
    <name evidence="5" type="ORF">L201_005362</name>
</gene>
<dbReference type="GO" id="GO:1990904">
    <property type="term" value="C:ribonucleoprotein complex"/>
    <property type="evidence" value="ECO:0007669"/>
    <property type="project" value="UniProtKB-KW"/>
</dbReference>
<dbReference type="GeneID" id="91096032"/>
<dbReference type="EMBL" id="CP144104">
    <property type="protein sequence ID" value="WWC90427.1"/>
    <property type="molecule type" value="Genomic_DNA"/>
</dbReference>
<reference evidence="5 6" key="1">
    <citation type="submission" date="2024-01" db="EMBL/GenBank/DDBJ databases">
        <title>Comparative genomics of Cryptococcus and Kwoniella reveals pathogenesis evolution and contrasting modes of karyotype evolution via chromosome fusion or intercentromeric recombination.</title>
        <authorList>
            <person name="Coelho M.A."/>
            <person name="David-Palma M."/>
            <person name="Shea T."/>
            <person name="Bowers K."/>
            <person name="McGinley-Smith S."/>
            <person name="Mohammad A.W."/>
            <person name="Gnirke A."/>
            <person name="Yurkov A.M."/>
            <person name="Nowrousian M."/>
            <person name="Sun S."/>
            <person name="Cuomo C.A."/>
            <person name="Heitman J."/>
        </authorList>
    </citation>
    <scope>NUCLEOTIDE SEQUENCE [LARGE SCALE GENOMIC DNA]</scope>
    <source>
        <strain evidence="5 6">CBS 6074</strain>
    </source>
</reference>
<dbReference type="PANTHER" id="PTHR41237:SF1">
    <property type="entry name" value="SMALL RIBOSOMAL SUBUNIT PROTEIN BS21M"/>
    <property type="match status" value="1"/>
</dbReference>
<evidence type="ECO:0000256" key="4">
    <source>
        <dbReference type="SAM" id="MobiDB-lite"/>
    </source>
</evidence>
<keyword evidence="6" id="KW-1185">Reference proteome</keyword>
<feature type="region of interest" description="Disordered" evidence="4">
    <location>
        <begin position="35"/>
        <end position="71"/>
    </location>
</feature>
<protein>
    <submittedName>
        <fullName evidence="5">Ribosomal protein S21</fullName>
    </submittedName>
</protein>
<dbReference type="GO" id="GO:0006412">
    <property type="term" value="P:translation"/>
    <property type="evidence" value="ECO:0007669"/>
    <property type="project" value="InterPro"/>
</dbReference>
<dbReference type="NCBIfam" id="TIGR00030">
    <property type="entry name" value="S21p"/>
    <property type="match status" value="1"/>
</dbReference>
<evidence type="ECO:0000313" key="5">
    <source>
        <dbReference type="EMBL" id="WWC90427.1"/>
    </source>
</evidence>
<feature type="compositionally biased region" description="Low complexity" evidence="4">
    <location>
        <begin position="35"/>
        <end position="60"/>
    </location>
</feature>
<evidence type="ECO:0000256" key="3">
    <source>
        <dbReference type="ARBA" id="ARBA00023274"/>
    </source>
</evidence>
<keyword evidence="3" id="KW-0687">Ribonucleoprotein</keyword>
<dbReference type="GO" id="GO:0003735">
    <property type="term" value="F:structural constituent of ribosome"/>
    <property type="evidence" value="ECO:0007669"/>
    <property type="project" value="InterPro"/>
</dbReference>